<proteinExistence type="predicted"/>
<reference evidence="2 3" key="1">
    <citation type="submission" date="2014-02" db="EMBL/GenBank/DDBJ databases">
        <title>Genome sequence of Brachybacterium phenoliresistens strain W13A50.</title>
        <authorList>
            <person name="Wang X."/>
        </authorList>
    </citation>
    <scope>NUCLEOTIDE SEQUENCE [LARGE SCALE GENOMIC DNA]</scope>
    <source>
        <strain evidence="2 3">W13A50</strain>
    </source>
</reference>
<dbReference type="Proteomes" id="UP000023067">
    <property type="component" value="Unassembled WGS sequence"/>
</dbReference>
<comment type="caution">
    <text evidence="2">The sequence shown here is derived from an EMBL/GenBank/DDBJ whole genome shotgun (WGS) entry which is preliminary data.</text>
</comment>
<dbReference type="PATRIC" id="fig|396014.3.peg.1104"/>
<dbReference type="RefSeq" id="WP_038371225.1">
    <property type="nucleotide sequence ID" value="NZ_BAAAOW010000003.1"/>
</dbReference>
<dbReference type="eggNOG" id="ENOG5031DVF">
    <property type="taxonomic scope" value="Bacteria"/>
</dbReference>
<sequence>MSRPGRRDSSPVAQSTRIFGPPAPAVIGTVLASFVFVIVLEFLVLISFVGQRLWNHPLMLHDLVFTLPLLGWVLVLAASIVMVARIVTTWLQLTDVGVDVHGLFRRSITMTWAEVGRVVAVQQIDRGASPAEMLERSGSPYDGVFVLDRGGRRLVNVSGRFFGFGAQHAMVERARAAGVEVRDIELITPRELHALEPHALSFIDRHPHLVLLGLAAFYVAHNVLTFVIWGL</sequence>
<gene>
    <name evidence="2" type="ORF">BF93_13765</name>
</gene>
<dbReference type="OrthoDB" id="4791389at2"/>
<keyword evidence="1" id="KW-0812">Transmembrane</keyword>
<keyword evidence="1" id="KW-0472">Membrane</keyword>
<evidence type="ECO:0000313" key="2">
    <source>
        <dbReference type="EMBL" id="EWS81895.1"/>
    </source>
</evidence>
<dbReference type="HOGENOM" id="CLU_1292664_0_0_11"/>
<dbReference type="STRING" id="396014.BF93_13765"/>
<protein>
    <submittedName>
        <fullName evidence="2">Uncharacterized protein</fullName>
    </submittedName>
</protein>
<keyword evidence="3" id="KW-1185">Reference proteome</keyword>
<dbReference type="AlphaFoldDB" id="Z9JU43"/>
<evidence type="ECO:0000256" key="1">
    <source>
        <dbReference type="SAM" id="Phobius"/>
    </source>
</evidence>
<feature type="transmembrane region" description="Helical" evidence="1">
    <location>
        <begin position="25"/>
        <end position="49"/>
    </location>
</feature>
<feature type="transmembrane region" description="Helical" evidence="1">
    <location>
        <begin position="209"/>
        <end position="229"/>
    </location>
</feature>
<accession>Z9JU43</accession>
<organism evidence="2 3">
    <name type="scientific">Brachybacterium phenoliresistens</name>
    <dbReference type="NCBI Taxonomy" id="396014"/>
    <lineage>
        <taxon>Bacteria</taxon>
        <taxon>Bacillati</taxon>
        <taxon>Actinomycetota</taxon>
        <taxon>Actinomycetes</taxon>
        <taxon>Micrococcales</taxon>
        <taxon>Dermabacteraceae</taxon>
        <taxon>Brachybacterium</taxon>
    </lineage>
</organism>
<keyword evidence="1" id="KW-1133">Transmembrane helix</keyword>
<name>Z9JU43_9MICO</name>
<feature type="transmembrane region" description="Helical" evidence="1">
    <location>
        <begin position="69"/>
        <end position="87"/>
    </location>
</feature>
<dbReference type="EMBL" id="JDYK01000004">
    <property type="protein sequence ID" value="EWS81895.1"/>
    <property type="molecule type" value="Genomic_DNA"/>
</dbReference>
<evidence type="ECO:0000313" key="3">
    <source>
        <dbReference type="Proteomes" id="UP000023067"/>
    </source>
</evidence>